<dbReference type="SMART" id="SM01340">
    <property type="entry name" value="DNA_mis_repair"/>
    <property type="match status" value="1"/>
</dbReference>
<evidence type="ECO:0000313" key="8">
    <source>
        <dbReference type="EMBL" id="MBC5662454.1"/>
    </source>
</evidence>
<dbReference type="GO" id="GO:0006298">
    <property type="term" value="P:mismatch repair"/>
    <property type="evidence" value="ECO:0007669"/>
    <property type="project" value="UniProtKB-UniRule"/>
</dbReference>
<proteinExistence type="inferred from homology"/>
<dbReference type="FunFam" id="3.30.565.10:FF:000003">
    <property type="entry name" value="DNA mismatch repair endonuclease MutL"/>
    <property type="match status" value="1"/>
</dbReference>
<dbReference type="RefSeq" id="WP_186847537.1">
    <property type="nucleotide sequence ID" value="NZ_JACOOX010000003.1"/>
</dbReference>
<dbReference type="Pfam" id="PF13589">
    <property type="entry name" value="HATPase_c_3"/>
    <property type="match status" value="1"/>
</dbReference>
<dbReference type="Proteomes" id="UP000615234">
    <property type="component" value="Unassembled WGS sequence"/>
</dbReference>
<keyword evidence="2 4" id="KW-0227">DNA damage</keyword>
<dbReference type="InterPro" id="IPR042120">
    <property type="entry name" value="MutL_C_dimsub"/>
</dbReference>
<dbReference type="InterPro" id="IPR014790">
    <property type="entry name" value="MutL_C"/>
</dbReference>
<dbReference type="GO" id="GO:0030983">
    <property type="term" value="F:mismatched DNA binding"/>
    <property type="evidence" value="ECO:0007669"/>
    <property type="project" value="InterPro"/>
</dbReference>
<comment type="function">
    <text evidence="4">This protein is involved in the repair of mismatches in DNA. It is required for dam-dependent methyl-directed DNA mismatch repair. May act as a 'molecular matchmaker', a protein that promotes the formation of a stable complex between two or more DNA-binding proteins in an ATP-dependent manner without itself being part of a final effector complex.</text>
</comment>
<dbReference type="CDD" id="cd00782">
    <property type="entry name" value="MutL_Trans"/>
    <property type="match status" value="1"/>
</dbReference>
<feature type="domain" description="DNA mismatch repair protein S5" evidence="7">
    <location>
        <begin position="207"/>
        <end position="325"/>
    </location>
</feature>
<dbReference type="InterPro" id="IPR042121">
    <property type="entry name" value="MutL_C_regsub"/>
</dbReference>
<dbReference type="SUPFAM" id="SSF55874">
    <property type="entry name" value="ATPase domain of HSP90 chaperone/DNA topoisomerase II/histidine kinase"/>
    <property type="match status" value="1"/>
</dbReference>
<evidence type="ECO:0000256" key="2">
    <source>
        <dbReference type="ARBA" id="ARBA00022763"/>
    </source>
</evidence>
<feature type="compositionally biased region" description="Polar residues" evidence="5">
    <location>
        <begin position="384"/>
        <end position="407"/>
    </location>
</feature>
<dbReference type="InterPro" id="IPR037198">
    <property type="entry name" value="MutL_C_sf"/>
</dbReference>
<evidence type="ECO:0000313" key="9">
    <source>
        <dbReference type="Proteomes" id="UP000615234"/>
    </source>
</evidence>
<dbReference type="Pfam" id="PF08676">
    <property type="entry name" value="MutL_C"/>
    <property type="match status" value="1"/>
</dbReference>
<dbReference type="InterPro" id="IPR014721">
    <property type="entry name" value="Ribsml_uS5_D2-typ_fold_subgr"/>
</dbReference>
<keyword evidence="8" id="KW-0540">Nuclease</keyword>
<dbReference type="AlphaFoldDB" id="A0A8I0DTJ2"/>
<dbReference type="InterPro" id="IPR020667">
    <property type="entry name" value="DNA_mismatch_repair_MutL"/>
</dbReference>
<evidence type="ECO:0000259" key="6">
    <source>
        <dbReference type="SMART" id="SM00853"/>
    </source>
</evidence>
<feature type="region of interest" description="Disordered" evidence="5">
    <location>
        <begin position="447"/>
        <end position="467"/>
    </location>
</feature>
<dbReference type="Pfam" id="PF01119">
    <property type="entry name" value="DNA_mis_repair"/>
    <property type="match status" value="1"/>
</dbReference>
<dbReference type="Gene3D" id="3.30.1370.100">
    <property type="entry name" value="MutL, C-terminal domain, regulatory subdomain"/>
    <property type="match status" value="1"/>
</dbReference>
<dbReference type="InterPro" id="IPR020568">
    <property type="entry name" value="Ribosomal_Su5_D2-typ_SF"/>
</dbReference>
<dbReference type="InterPro" id="IPR013507">
    <property type="entry name" value="DNA_mismatch_S5_2-like"/>
</dbReference>
<dbReference type="InterPro" id="IPR036890">
    <property type="entry name" value="HATPase_C_sf"/>
</dbReference>
<dbReference type="SUPFAM" id="SSF54211">
    <property type="entry name" value="Ribosomal protein S5 domain 2-like"/>
    <property type="match status" value="1"/>
</dbReference>
<keyword evidence="8" id="KW-0378">Hydrolase</keyword>
<feature type="compositionally biased region" description="Polar residues" evidence="5">
    <location>
        <begin position="447"/>
        <end position="457"/>
    </location>
</feature>
<organism evidence="8 9">
    <name type="scientific">Coprococcus hominis</name>
    <name type="common">ex Liu et al. 2022</name>
    <dbReference type="NCBI Taxonomy" id="2763039"/>
    <lineage>
        <taxon>Bacteria</taxon>
        <taxon>Bacillati</taxon>
        <taxon>Bacillota</taxon>
        <taxon>Clostridia</taxon>
        <taxon>Lachnospirales</taxon>
        <taxon>Lachnospiraceae</taxon>
        <taxon>Coprococcus</taxon>
    </lineage>
</organism>
<dbReference type="PROSITE" id="PS00058">
    <property type="entry name" value="DNA_MISMATCH_REPAIR_1"/>
    <property type="match status" value="1"/>
</dbReference>
<reference evidence="8 9" key="1">
    <citation type="submission" date="2020-08" db="EMBL/GenBank/DDBJ databases">
        <title>Genome public.</title>
        <authorList>
            <person name="Liu C."/>
            <person name="Sun Q."/>
        </authorList>
    </citation>
    <scope>NUCLEOTIDE SEQUENCE [LARGE SCALE GENOMIC DNA]</scope>
    <source>
        <strain evidence="8 9">NSJ-10</strain>
    </source>
</reference>
<dbReference type="GO" id="GO:0004519">
    <property type="term" value="F:endonuclease activity"/>
    <property type="evidence" value="ECO:0007669"/>
    <property type="project" value="UniProtKB-KW"/>
</dbReference>
<comment type="similarity">
    <text evidence="1 4">Belongs to the DNA mismatch repair MutL/HexB family.</text>
</comment>
<feature type="compositionally biased region" description="Basic and acidic residues" evidence="5">
    <location>
        <begin position="458"/>
        <end position="467"/>
    </location>
</feature>
<dbReference type="GO" id="GO:0016887">
    <property type="term" value="F:ATP hydrolysis activity"/>
    <property type="evidence" value="ECO:0007669"/>
    <property type="project" value="InterPro"/>
</dbReference>
<dbReference type="GO" id="GO:0005524">
    <property type="term" value="F:ATP binding"/>
    <property type="evidence" value="ECO:0007669"/>
    <property type="project" value="InterPro"/>
</dbReference>
<keyword evidence="3 4" id="KW-0234">DNA repair</keyword>
<evidence type="ECO:0000256" key="4">
    <source>
        <dbReference type="HAMAP-Rule" id="MF_00149"/>
    </source>
</evidence>
<feature type="domain" description="MutL C-terminal dimerisation" evidence="6">
    <location>
        <begin position="495"/>
        <end position="637"/>
    </location>
</feature>
<comment type="caution">
    <text evidence="8">The sequence shown here is derived from an EMBL/GenBank/DDBJ whole genome shotgun (WGS) entry which is preliminary data.</text>
</comment>
<feature type="compositionally biased region" description="Basic and acidic residues" evidence="5">
    <location>
        <begin position="336"/>
        <end position="363"/>
    </location>
</feature>
<protein>
    <recommendedName>
        <fullName evidence="4">DNA mismatch repair protein MutL</fullName>
    </recommendedName>
</protein>
<dbReference type="InterPro" id="IPR002099">
    <property type="entry name" value="MutL/Mlh/PMS"/>
</dbReference>
<dbReference type="GO" id="GO:0140664">
    <property type="term" value="F:ATP-dependent DNA damage sensor activity"/>
    <property type="evidence" value="ECO:0007669"/>
    <property type="project" value="InterPro"/>
</dbReference>
<dbReference type="EMBL" id="JACOOX010000003">
    <property type="protein sequence ID" value="MBC5662454.1"/>
    <property type="molecule type" value="Genomic_DNA"/>
</dbReference>
<evidence type="ECO:0000256" key="5">
    <source>
        <dbReference type="SAM" id="MobiDB-lite"/>
    </source>
</evidence>
<gene>
    <name evidence="4 8" type="primary">mutL</name>
    <name evidence="8" type="ORF">H8S09_06025</name>
</gene>
<dbReference type="InterPro" id="IPR038973">
    <property type="entry name" value="MutL/Mlh/Pms-like"/>
</dbReference>
<dbReference type="PANTHER" id="PTHR10073">
    <property type="entry name" value="DNA MISMATCH REPAIR PROTEIN MLH, PMS, MUTL"/>
    <property type="match status" value="1"/>
</dbReference>
<dbReference type="NCBIfam" id="TIGR00585">
    <property type="entry name" value="mutl"/>
    <property type="match status" value="1"/>
</dbReference>
<accession>A0A8I0DTJ2</accession>
<keyword evidence="9" id="KW-1185">Reference proteome</keyword>
<dbReference type="HAMAP" id="MF_00149">
    <property type="entry name" value="DNA_mis_repair"/>
    <property type="match status" value="1"/>
</dbReference>
<dbReference type="CDD" id="cd16926">
    <property type="entry name" value="HATPase_MutL-MLH-PMS-like"/>
    <property type="match status" value="1"/>
</dbReference>
<feature type="region of interest" description="Disordered" evidence="5">
    <location>
        <begin position="335"/>
        <end position="407"/>
    </location>
</feature>
<dbReference type="PANTHER" id="PTHR10073:SF12">
    <property type="entry name" value="DNA MISMATCH REPAIR PROTEIN MLH1"/>
    <property type="match status" value="1"/>
</dbReference>
<dbReference type="Gene3D" id="3.30.1540.20">
    <property type="entry name" value="MutL, C-terminal domain, dimerisation subdomain"/>
    <property type="match status" value="1"/>
</dbReference>
<dbReference type="SUPFAM" id="SSF118116">
    <property type="entry name" value="DNA mismatch repair protein MutL"/>
    <property type="match status" value="1"/>
</dbReference>
<dbReference type="Gene3D" id="3.30.565.10">
    <property type="entry name" value="Histidine kinase-like ATPase, C-terminal domain"/>
    <property type="match status" value="1"/>
</dbReference>
<evidence type="ECO:0000256" key="1">
    <source>
        <dbReference type="ARBA" id="ARBA00006082"/>
    </source>
</evidence>
<name>A0A8I0DTJ2_9FIRM</name>
<dbReference type="GO" id="GO:0032300">
    <property type="term" value="C:mismatch repair complex"/>
    <property type="evidence" value="ECO:0007669"/>
    <property type="project" value="InterPro"/>
</dbReference>
<dbReference type="SMART" id="SM00853">
    <property type="entry name" value="MutL_C"/>
    <property type="match status" value="1"/>
</dbReference>
<evidence type="ECO:0000256" key="3">
    <source>
        <dbReference type="ARBA" id="ARBA00023204"/>
    </source>
</evidence>
<evidence type="ECO:0000259" key="7">
    <source>
        <dbReference type="SMART" id="SM01340"/>
    </source>
</evidence>
<dbReference type="InterPro" id="IPR014762">
    <property type="entry name" value="DNA_mismatch_repair_CS"/>
</dbReference>
<sequence length="681" mass="76827">MIKLLDQYTIDKIAAGEVIERPGSVIKELVENSIDAGATAITIEIKEGGMSFIRITDNGCGISKEEVPVAFLRHATSKLQTADDLLKIASLGFRGEALSSIAAVAQVELITKQEDALTGTRYQIHGGKEISNEEIGAPLGTTIVVRNLFYNTPARKKFMKAPATEGSYIYDLVCRMAMSHPDVSFKFIMNGTDKLFTSGNGRLKEIIYHIYGRDITNNLLEIHAANDQVKITGYLAKPSISRGNRSFEDYYVNQRYIKSNILTKAIEDAYRTFVMVHKFPFTVINFEIDPSLIDVNIHPAKRELKFINEPDMYDFTYISVRKALLFKELIPTVTPGKDKRPETLAERKVEKRPEPFETNRRATELPPQPTRPAQQKKPSMPMQPANSGISAQPTSTPSVTMENRSSSPVEIQYLKEDNQSGKNITNNMVAENIVPYLTQPAKTALNSAEASVQTNETSEQKKQEPITSEAKIKYEQMDMFEDKFLTPEAKKKHRIIGQLFKTYWLIEYEDKFFIMDQHAAHEKVKFEELMANYKNKTAIPQYLMPPAIVSLSGTESEFLRENLEFFQNLGFQIEGFGGKEYKLSAVPANLFGLDGRELFLEFIGELSENGQKQTIDTFISKLSTMACKAAIKGNTSISFKEADILIDQLMKLENPYTCPHGRPTLISMTETELEKKFKRIV</sequence>
<keyword evidence="8" id="KW-0255">Endonuclease</keyword>
<dbReference type="Gene3D" id="3.30.230.10">
    <property type="match status" value="1"/>
</dbReference>